<name>A0A1G8IVJ1_9FIRM</name>
<dbReference type="AlphaFoldDB" id="A0A1G8IVJ1"/>
<evidence type="ECO:0000313" key="2">
    <source>
        <dbReference type="EMBL" id="SDI22876.1"/>
    </source>
</evidence>
<evidence type="ECO:0000259" key="1">
    <source>
        <dbReference type="Pfam" id="PF12986"/>
    </source>
</evidence>
<dbReference type="Proteomes" id="UP000198945">
    <property type="component" value="Unassembled WGS sequence"/>
</dbReference>
<dbReference type="EMBL" id="FNEH01000003">
    <property type="protein sequence ID" value="SDI22876.1"/>
    <property type="molecule type" value="Genomic_DNA"/>
</dbReference>
<reference evidence="2 3" key="1">
    <citation type="submission" date="2016-10" db="EMBL/GenBank/DDBJ databases">
        <authorList>
            <person name="de Groot N.N."/>
        </authorList>
    </citation>
    <scope>NUCLEOTIDE SEQUENCE [LARGE SCALE GENOMIC DNA]</scope>
    <source>
        <strain evidence="2 3">WG7</strain>
    </source>
</reference>
<proteinExistence type="predicted"/>
<protein>
    <recommendedName>
        <fullName evidence="1">DUF3870 domain-containing protein</fullName>
    </recommendedName>
</protein>
<dbReference type="Pfam" id="PF12986">
    <property type="entry name" value="DUF3870"/>
    <property type="match status" value="1"/>
</dbReference>
<dbReference type="RefSeq" id="WP_089716101.1">
    <property type="nucleotide sequence ID" value="NZ_FNEH01000003.1"/>
</dbReference>
<feature type="domain" description="DUF3870" evidence="1">
    <location>
        <begin position="5"/>
        <end position="96"/>
    </location>
</feature>
<organism evidence="2 3">
    <name type="scientific">Halanaerobium congolense</name>
    <dbReference type="NCBI Taxonomy" id="54121"/>
    <lineage>
        <taxon>Bacteria</taxon>
        <taxon>Bacillati</taxon>
        <taxon>Bacillota</taxon>
        <taxon>Clostridia</taxon>
        <taxon>Halanaerobiales</taxon>
        <taxon>Halanaerobiaceae</taxon>
        <taxon>Halanaerobium</taxon>
    </lineage>
</organism>
<accession>A0A1G8IVJ1</accession>
<dbReference type="InterPro" id="IPR024617">
    <property type="entry name" value="DUF3870"/>
</dbReference>
<gene>
    <name evidence="2" type="ORF">SAMN04515654_10392</name>
</gene>
<evidence type="ECO:0000313" key="3">
    <source>
        <dbReference type="Proteomes" id="UP000198945"/>
    </source>
</evidence>
<sequence>MEKVFVTGYAKFPSDITGNKVYEEIAVGLIVNKESGMIIDADFSLVTRTGKKFMTDFLIDRNLYEIKKITDELRKYYFGQAQNAVVAALKSAKRQFVSKTK</sequence>